<evidence type="ECO:0000256" key="1">
    <source>
        <dbReference type="SAM" id="MobiDB-lite"/>
    </source>
</evidence>
<organism evidence="2 3">
    <name type="scientific">Linnemannia schmuckeri</name>
    <dbReference type="NCBI Taxonomy" id="64567"/>
    <lineage>
        <taxon>Eukaryota</taxon>
        <taxon>Fungi</taxon>
        <taxon>Fungi incertae sedis</taxon>
        <taxon>Mucoromycota</taxon>
        <taxon>Mortierellomycotina</taxon>
        <taxon>Mortierellomycetes</taxon>
        <taxon>Mortierellales</taxon>
        <taxon>Mortierellaceae</taxon>
        <taxon>Linnemannia</taxon>
    </lineage>
</organism>
<protein>
    <submittedName>
        <fullName evidence="2">Uncharacterized protein</fullName>
    </submittedName>
</protein>
<keyword evidence="3" id="KW-1185">Reference proteome</keyword>
<sequence>MNPKEITPTTIVPESKQVHNNANHSHHKSDSNNSPSSSVSNGQDAATHNVSSPPNDNNTTLSPQKKHDNPSTPSSHSIPTLAEDTFSTVRQYPIPVDFLPNIKPNINPITGSVSRRPLQEIVLPGTPSTPTIVDNHSINNRSSTITDDDNNNANKENIPPSSKKLSAYIPFNAVPSSDVLSPNSSGFQANINMPGGGYPSSTPIIPPIRIGHVEQFTTAFYQAVHNHCNASFKSKHHDDNNINADQQPDGPAEVYQKPTPTLESYQQPNNTVGDDQQPKQTIGDLLQQAALALDAEQQAASTLDAQQQVGPIANDSSDESLRLRFINLHLRHMEFLENEMKNLAPIRTLL</sequence>
<feature type="region of interest" description="Disordered" evidence="1">
    <location>
        <begin position="124"/>
        <end position="161"/>
    </location>
</feature>
<reference evidence="2" key="1">
    <citation type="journal article" date="2020" name="Fungal Divers.">
        <title>Resolving the Mortierellaceae phylogeny through synthesis of multi-gene phylogenetics and phylogenomics.</title>
        <authorList>
            <person name="Vandepol N."/>
            <person name="Liber J."/>
            <person name="Desiro A."/>
            <person name="Na H."/>
            <person name="Kennedy M."/>
            <person name="Barry K."/>
            <person name="Grigoriev I.V."/>
            <person name="Miller A.N."/>
            <person name="O'Donnell K."/>
            <person name="Stajich J.E."/>
            <person name="Bonito G."/>
        </authorList>
    </citation>
    <scope>NUCLEOTIDE SEQUENCE</scope>
    <source>
        <strain evidence="2">NRRL 6426</strain>
    </source>
</reference>
<dbReference type="Proteomes" id="UP000748756">
    <property type="component" value="Unassembled WGS sequence"/>
</dbReference>
<dbReference type="OrthoDB" id="2438291at2759"/>
<feature type="compositionally biased region" description="Polar residues" evidence="1">
    <location>
        <begin position="42"/>
        <end position="63"/>
    </location>
</feature>
<accession>A0A9P5RRP2</accession>
<feature type="region of interest" description="Disordered" evidence="1">
    <location>
        <begin position="1"/>
        <end position="79"/>
    </location>
</feature>
<feature type="non-terminal residue" evidence="2">
    <location>
        <position position="350"/>
    </location>
</feature>
<feature type="compositionally biased region" description="Polar residues" evidence="1">
    <location>
        <begin position="126"/>
        <end position="161"/>
    </location>
</feature>
<feature type="compositionally biased region" description="Low complexity" evidence="1">
    <location>
        <begin position="31"/>
        <end position="41"/>
    </location>
</feature>
<comment type="caution">
    <text evidence="2">The sequence shown here is derived from an EMBL/GenBank/DDBJ whole genome shotgun (WGS) entry which is preliminary data.</text>
</comment>
<evidence type="ECO:0000313" key="2">
    <source>
        <dbReference type="EMBL" id="KAF9143836.1"/>
    </source>
</evidence>
<evidence type="ECO:0000313" key="3">
    <source>
        <dbReference type="Proteomes" id="UP000748756"/>
    </source>
</evidence>
<dbReference type="EMBL" id="JAAAUQ010001043">
    <property type="protein sequence ID" value="KAF9143836.1"/>
    <property type="molecule type" value="Genomic_DNA"/>
</dbReference>
<feature type="compositionally biased region" description="Polar residues" evidence="1">
    <location>
        <begin position="258"/>
        <end position="278"/>
    </location>
</feature>
<proteinExistence type="predicted"/>
<gene>
    <name evidence="2" type="ORF">BG015_000292</name>
</gene>
<name>A0A9P5RRP2_9FUNG</name>
<feature type="region of interest" description="Disordered" evidence="1">
    <location>
        <begin position="232"/>
        <end position="278"/>
    </location>
</feature>
<dbReference type="AlphaFoldDB" id="A0A9P5RRP2"/>